<comment type="catalytic activity">
    <reaction evidence="12">
        <text>Couples ATP hydrolysis with the unwinding of duplex DNA by translocating in the 3'-5' direction.</text>
        <dbReference type="EC" id="5.6.2.4"/>
    </reaction>
</comment>
<feature type="binding site" evidence="15">
    <location>
        <begin position="30"/>
        <end position="37"/>
    </location>
    <ligand>
        <name>ATP</name>
        <dbReference type="ChEBI" id="CHEBI:30616"/>
    </ligand>
</feature>
<gene>
    <name evidence="18" type="ORF">A3I39_01295</name>
</gene>
<keyword evidence="6 15" id="KW-0347">Helicase</keyword>
<feature type="domain" description="UvrD-like helicase ATP-binding" evidence="16">
    <location>
        <begin position="9"/>
        <end position="329"/>
    </location>
</feature>
<evidence type="ECO:0000256" key="4">
    <source>
        <dbReference type="ARBA" id="ARBA00022763"/>
    </source>
</evidence>
<comment type="caution">
    <text evidence="18">The sequence shown here is derived from an EMBL/GenBank/DDBJ whole genome shotgun (WGS) entry which is preliminary data.</text>
</comment>
<dbReference type="Pfam" id="PF12705">
    <property type="entry name" value="PDDEXK_1"/>
    <property type="match status" value="1"/>
</dbReference>
<dbReference type="Gene3D" id="3.40.50.300">
    <property type="entry name" value="P-loop containing nucleotide triphosphate hydrolases"/>
    <property type="match status" value="2"/>
</dbReference>
<evidence type="ECO:0000256" key="10">
    <source>
        <dbReference type="ARBA" id="ARBA00023204"/>
    </source>
</evidence>
<dbReference type="InterPro" id="IPR038726">
    <property type="entry name" value="PDDEXK_AddAB-type"/>
</dbReference>
<evidence type="ECO:0000256" key="14">
    <source>
        <dbReference type="ARBA" id="ARBA00048988"/>
    </source>
</evidence>
<keyword evidence="8 15" id="KW-0067">ATP-binding</keyword>
<dbReference type="GO" id="GO:0043138">
    <property type="term" value="F:3'-5' DNA helicase activity"/>
    <property type="evidence" value="ECO:0007669"/>
    <property type="project" value="UniProtKB-EC"/>
</dbReference>
<dbReference type="InterPro" id="IPR011604">
    <property type="entry name" value="PDDEXK-like_dom_sf"/>
</dbReference>
<name>A0A1F8HBC2_9BACT</name>
<evidence type="ECO:0000313" key="18">
    <source>
        <dbReference type="EMBL" id="OGN34905.1"/>
    </source>
</evidence>
<evidence type="ECO:0000256" key="12">
    <source>
        <dbReference type="ARBA" id="ARBA00034617"/>
    </source>
</evidence>
<dbReference type="EC" id="5.6.2.4" evidence="13"/>
<evidence type="ECO:0000256" key="13">
    <source>
        <dbReference type="ARBA" id="ARBA00034808"/>
    </source>
</evidence>
<dbReference type="PROSITE" id="PS51217">
    <property type="entry name" value="UVRD_HELICASE_CTER"/>
    <property type="match status" value="1"/>
</dbReference>
<dbReference type="Gene3D" id="1.10.486.10">
    <property type="entry name" value="PCRA, domain 4"/>
    <property type="match status" value="1"/>
</dbReference>
<dbReference type="Gene3D" id="1.10.10.160">
    <property type="match status" value="1"/>
</dbReference>
<evidence type="ECO:0000259" key="17">
    <source>
        <dbReference type="PROSITE" id="PS51217"/>
    </source>
</evidence>
<evidence type="ECO:0000256" key="15">
    <source>
        <dbReference type="PROSITE-ProRule" id="PRU00560"/>
    </source>
</evidence>
<accession>A0A1F8HBC2</accession>
<proteinExistence type="inferred from homology"/>
<dbReference type="Pfam" id="PF13361">
    <property type="entry name" value="UvrD_C"/>
    <property type="match status" value="1"/>
</dbReference>
<dbReference type="InterPro" id="IPR013986">
    <property type="entry name" value="DExx_box_DNA_helicase_dom_sf"/>
</dbReference>
<evidence type="ECO:0000256" key="1">
    <source>
        <dbReference type="ARBA" id="ARBA00009922"/>
    </source>
</evidence>
<comment type="similarity">
    <text evidence="1">Belongs to the helicase family. UvrD subfamily.</text>
</comment>
<keyword evidence="4" id="KW-0227">DNA damage</keyword>
<evidence type="ECO:0000313" key="19">
    <source>
        <dbReference type="Proteomes" id="UP000178155"/>
    </source>
</evidence>
<dbReference type="PROSITE" id="PS51198">
    <property type="entry name" value="UVRD_HELICASE_ATP_BIND"/>
    <property type="match status" value="1"/>
</dbReference>
<reference evidence="18 19" key="1">
    <citation type="journal article" date="2016" name="Nat. Commun.">
        <title>Thousands of microbial genomes shed light on interconnected biogeochemical processes in an aquifer system.</title>
        <authorList>
            <person name="Anantharaman K."/>
            <person name="Brown C.T."/>
            <person name="Hug L.A."/>
            <person name="Sharon I."/>
            <person name="Castelle C.J."/>
            <person name="Probst A.J."/>
            <person name="Thomas B.C."/>
            <person name="Singh A."/>
            <person name="Wilkins M.J."/>
            <person name="Karaoz U."/>
            <person name="Brodie E.L."/>
            <person name="Williams K.H."/>
            <person name="Hubbard S.S."/>
            <person name="Banfield J.F."/>
        </authorList>
    </citation>
    <scope>NUCLEOTIDE SEQUENCE [LARGE SCALE GENOMIC DNA]</scope>
</reference>
<dbReference type="Proteomes" id="UP000178155">
    <property type="component" value="Unassembled WGS sequence"/>
</dbReference>
<evidence type="ECO:0000259" key="16">
    <source>
        <dbReference type="PROSITE" id="PS51198"/>
    </source>
</evidence>
<dbReference type="AlphaFoldDB" id="A0A1F8HBC2"/>
<evidence type="ECO:0000256" key="9">
    <source>
        <dbReference type="ARBA" id="ARBA00023125"/>
    </source>
</evidence>
<sequence length="977" mass="112442">MAEFEEYYKQLNKAQREAVDTVEGPVMVVAGPGTGKTQILTLRIANILRETQVGPENILALTFTEAGAVAMRRRLAEIIGSLAYHVRIGTFHGFCNDIIKKYPEEFPRVIGADHITEVEQVQVIQEIITRLSLKLLKPFGDPFYFVRDINSAIQDLKREGVEPSAFKKIVDKERKSYGEIEDLKHEKGPHKGKIKGEYIKLEKQIAKNNELAAVYEEYQKELDDRRQYDYSDMIMEVIRELAANKDLILILQEQYQYILVDEHQDTNNAQNKVVELLASFHPDPNVFIVGDEKQAIFRFQGASLENFKYFKKKYPSAKLIVLEDNYRSQQTVLDAAHSLLAGERELQAKAGHQIAKIRVAEFKKPAAELYFLAKDITSKIAGGTPAHEIAVLYRDNKDAFEVARMFEKLGVPFSIESDQDVLADDDIRKFIFLLRAVATFGSDEKFMETLHIDFLGIDPLEAYKLINRANRERVSIYNLIPSTGPIADFYVKLKSWRTLSKNQNAEQVFETVMRESGFLDTLLKKPELSEKFGKIGVLFDALQSLVNRRHDFSLDDFIRHLDAMREHRLSLKRQLSIIPDRVRLMTAHRSKGQEFGSVYIVMAFDGHWGNRWGRDLLTLPISVYTLSGSKPAPDEDESDERRLFYVAMTRTKKHLTISYSLTDHEGKEKLPSQFISEIRTELTEKLDTSKIEKEWSSKPEMVFAKSQPVHAKPADFVKELFTQYGLSVTGLNNYLKCPWQYFYTNLLRIPKAKTKHQMYGTAVHGALKDFFNLAKEKKKMPPVEFLLEHFEYYLSKEPFTKFDHQESLTKGKESLRGYYANYVGTWALDTITEFSIKGISLTPDITINGKLDKLEIDSGDMVAVIDYKTSKPKSRNDIEGNTKNSDGNTKRQLVFYKLLLDKYEGRPKYKMSSAQVDFIEPDDKGKFHKEAFRIEDSEVKDLETLIKKVGMEILGLKFWNKTCEDKDCEFCALRKMM</sequence>
<dbReference type="PANTHER" id="PTHR11070:SF2">
    <property type="entry name" value="ATP-DEPENDENT DNA HELICASE SRS2"/>
    <property type="match status" value="1"/>
</dbReference>
<keyword evidence="7" id="KW-0269">Exonuclease</keyword>
<dbReference type="GO" id="GO:0004527">
    <property type="term" value="F:exonuclease activity"/>
    <property type="evidence" value="ECO:0007669"/>
    <property type="project" value="UniProtKB-KW"/>
</dbReference>
<dbReference type="GO" id="GO:0005524">
    <property type="term" value="F:ATP binding"/>
    <property type="evidence" value="ECO:0007669"/>
    <property type="project" value="UniProtKB-UniRule"/>
</dbReference>
<dbReference type="GO" id="GO:0000725">
    <property type="term" value="P:recombinational repair"/>
    <property type="evidence" value="ECO:0007669"/>
    <property type="project" value="TreeGrafter"/>
</dbReference>
<dbReference type="InterPro" id="IPR014017">
    <property type="entry name" value="DNA_helicase_UvrD-like_C"/>
</dbReference>
<keyword evidence="3 15" id="KW-0547">Nucleotide-binding</keyword>
<evidence type="ECO:0000256" key="2">
    <source>
        <dbReference type="ARBA" id="ARBA00022722"/>
    </source>
</evidence>
<comment type="catalytic activity">
    <reaction evidence="14">
        <text>ATP + H2O = ADP + phosphate + H(+)</text>
        <dbReference type="Rhea" id="RHEA:13065"/>
        <dbReference type="ChEBI" id="CHEBI:15377"/>
        <dbReference type="ChEBI" id="CHEBI:15378"/>
        <dbReference type="ChEBI" id="CHEBI:30616"/>
        <dbReference type="ChEBI" id="CHEBI:43474"/>
        <dbReference type="ChEBI" id="CHEBI:456216"/>
        <dbReference type="EC" id="5.6.2.4"/>
    </reaction>
</comment>
<evidence type="ECO:0000256" key="5">
    <source>
        <dbReference type="ARBA" id="ARBA00022801"/>
    </source>
</evidence>
<keyword evidence="2" id="KW-0540">Nuclease</keyword>
<dbReference type="Pfam" id="PF00580">
    <property type="entry name" value="UvrD-helicase"/>
    <property type="match status" value="1"/>
</dbReference>
<dbReference type="EMBL" id="MGKW01000002">
    <property type="protein sequence ID" value="OGN34905.1"/>
    <property type="molecule type" value="Genomic_DNA"/>
</dbReference>
<keyword evidence="9" id="KW-0238">DNA-binding</keyword>
<dbReference type="CDD" id="cd17932">
    <property type="entry name" value="DEXQc_UvrD"/>
    <property type="match status" value="1"/>
</dbReference>
<dbReference type="GO" id="GO:0003677">
    <property type="term" value="F:DNA binding"/>
    <property type="evidence" value="ECO:0007669"/>
    <property type="project" value="UniProtKB-KW"/>
</dbReference>
<organism evidence="18 19">
    <name type="scientific">Candidatus Yanofskybacteria bacterium RIFCSPLOWO2_02_FULL_47_9b</name>
    <dbReference type="NCBI Taxonomy" id="1802708"/>
    <lineage>
        <taxon>Bacteria</taxon>
        <taxon>Candidatus Yanofskyibacteriota</taxon>
    </lineage>
</organism>
<dbReference type="SUPFAM" id="SSF52540">
    <property type="entry name" value="P-loop containing nucleoside triphosphate hydrolases"/>
    <property type="match status" value="1"/>
</dbReference>
<evidence type="ECO:0000256" key="6">
    <source>
        <dbReference type="ARBA" id="ARBA00022806"/>
    </source>
</evidence>
<dbReference type="InterPro" id="IPR014016">
    <property type="entry name" value="UvrD-like_ATP-bd"/>
</dbReference>
<dbReference type="InterPro" id="IPR027417">
    <property type="entry name" value="P-loop_NTPase"/>
</dbReference>
<evidence type="ECO:0000256" key="3">
    <source>
        <dbReference type="ARBA" id="ARBA00022741"/>
    </source>
</evidence>
<evidence type="ECO:0000256" key="8">
    <source>
        <dbReference type="ARBA" id="ARBA00022840"/>
    </source>
</evidence>
<protein>
    <recommendedName>
        <fullName evidence="13">DNA 3'-5' helicase</fullName>
        <ecNumber evidence="13">5.6.2.4</ecNumber>
    </recommendedName>
</protein>
<evidence type="ECO:0000256" key="7">
    <source>
        <dbReference type="ARBA" id="ARBA00022839"/>
    </source>
</evidence>
<keyword evidence="5 15" id="KW-0378">Hydrolase</keyword>
<dbReference type="Gene3D" id="3.90.320.10">
    <property type="match status" value="1"/>
</dbReference>
<evidence type="ECO:0000256" key="11">
    <source>
        <dbReference type="ARBA" id="ARBA00023235"/>
    </source>
</evidence>
<keyword evidence="11" id="KW-0413">Isomerase</keyword>
<dbReference type="PANTHER" id="PTHR11070">
    <property type="entry name" value="UVRD / RECB / PCRA DNA HELICASE FAMILY MEMBER"/>
    <property type="match status" value="1"/>
</dbReference>
<keyword evidence="10" id="KW-0234">DNA repair</keyword>
<dbReference type="InterPro" id="IPR000212">
    <property type="entry name" value="DNA_helicase_UvrD/REP"/>
</dbReference>
<feature type="domain" description="UvrD-like helicase C-terminal" evidence="17">
    <location>
        <begin position="330"/>
        <end position="592"/>
    </location>
</feature>